<sequence>MEMIIPNHSICYFYYDFSVFVFIILFGSIRKIMSYRFILFAFNLIDHQYSICRMYLEENSQVFRFLVSYLLSLRVSNAVFECRSCI</sequence>
<accession>A6L325</accession>
<feature type="transmembrane region" description="Helical" evidence="1">
    <location>
        <begin position="12"/>
        <end position="29"/>
    </location>
</feature>
<evidence type="ECO:0000313" key="3">
    <source>
        <dbReference type="Proteomes" id="UP000002861"/>
    </source>
</evidence>
<keyword evidence="1" id="KW-1133">Transmembrane helix</keyword>
<evidence type="ECO:0000313" key="2">
    <source>
        <dbReference type="EMBL" id="ABR40089.1"/>
    </source>
</evidence>
<gene>
    <name evidence="2" type="ordered locus">BVU_2430</name>
</gene>
<dbReference type="KEGG" id="bvu:BVU_2430"/>
<reference evidence="2 3" key="1">
    <citation type="journal article" date="2007" name="PLoS Biol.">
        <title>Evolution of symbiotic bacteria in the distal human intestine.</title>
        <authorList>
            <person name="Xu J."/>
            <person name="Mahowald M.A."/>
            <person name="Ley R.E."/>
            <person name="Lozupone C.A."/>
            <person name="Hamady M."/>
            <person name="Martens E.C."/>
            <person name="Henrissat B."/>
            <person name="Coutinho P.M."/>
            <person name="Minx P."/>
            <person name="Latreille P."/>
            <person name="Cordum H."/>
            <person name="Van Brunt A."/>
            <person name="Kim K."/>
            <person name="Fulton R.S."/>
            <person name="Fulton L.A."/>
            <person name="Clifton S.W."/>
            <person name="Wilson R.K."/>
            <person name="Knight R.D."/>
            <person name="Gordon J.I."/>
        </authorList>
    </citation>
    <scope>NUCLEOTIDE SEQUENCE [LARGE SCALE GENOMIC DNA]</scope>
    <source>
        <strain evidence="3">ATCC 8482 / DSM 1447 / JCM 5826 / CCUG 4940 / NBRC 14291 / NCTC 11154</strain>
    </source>
</reference>
<evidence type="ECO:0000256" key="1">
    <source>
        <dbReference type="SAM" id="Phobius"/>
    </source>
</evidence>
<dbReference type="Proteomes" id="UP000002861">
    <property type="component" value="Chromosome"/>
</dbReference>
<keyword evidence="1" id="KW-0812">Transmembrane</keyword>
<proteinExistence type="predicted"/>
<name>A6L325_PHOV8</name>
<keyword evidence="1" id="KW-0472">Membrane</keyword>
<organism evidence="2 3">
    <name type="scientific">Phocaeicola vulgatus (strain ATCC 8482 / DSM 1447 / JCM 5826 / CCUG 4940 / NBRC 14291 / NCTC 11154)</name>
    <name type="common">Bacteroides vulgatus</name>
    <dbReference type="NCBI Taxonomy" id="435590"/>
    <lineage>
        <taxon>Bacteria</taxon>
        <taxon>Pseudomonadati</taxon>
        <taxon>Bacteroidota</taxon>
        <taxon>Bacteroidia</taxon>
        <taxon>Bacteroidales</taxon>
        <taxon>Bacteroidaceae</taxon>
        <taxon>Phocaeicola</taxon>
    </lineage>
</organism>
<dbReference type="STRING" id="435590.BVU_2430"/>
<dbReference type="AlphaFoldDB" id="A6L325"/>
<dbReference type="HOGENOM" id="CLU_2491521_0_0_10"/>
<protein>
    <submittedName>
        <fullName evidence="2">Uncharacterized protein</fullName>
    </submittedName>
</protein>
<dbReference type="EMBL" id="CP000139">
    <property type="protein sequence ID" value="ABR40089.1"/>
    <property type="molecule type" value="Genomic_DNA"/>
</dbReference>
<dbReference type="PaxDb" id="435590-BVU_2430"/>